<dbReference type="PANTHER" id="PTHR12802:SF155">
    <property type="entry name" value="DEUBIQUITINASE MYSM1"/>
    <property type="match status" value="1"/>
</dbReference>
<name>A0AAV9IQ06_CYACA</name>
<proteinExistence type="inferred from homology"/>
<sequence length="250" mass="27026">MSLETDQSKAHAESTPPGHPQAAARLLASSQNPTERPPFPLLTTDAIQLILDENSDLICAIAEAQALGRVEHCAALSSRLHNNLEYLATVADHQPANTPGPAGVAAADTIAATERATAAWERQQQQQRQGVGDAASMAAKMAAGSAAMAQREPSNDLLPVASSSIRVTRAERSGAASTRFWTEEEHAKFLELLHDPACRNERGLYNVTMMSERIGTRDKKQVRSHLQKHLLKMQQRGREKAEAEAVEPSA</sequence>
<dbReference type="Gene3D" id="1.10.10.60">
    <property type="entry name" value="Homeodomain-like"/>
    <property type="match status" value="1"/>
</dbReference>
<dbReference type="Pfam" id="PF05030">
    <property type="entry name" value="SSXT"/>
    <property type="match status" value="1"/>
</dbReference>
<dbReference type="InterPro" id="IPR001005">
    <property type="entry name" value="SANT/Myb"/>
</dbReference>
<evidence type="ECO:0000259" key="4">
    <source>
        <dbReference type="Pfam" id="PF05030"/>
    </source>
</evidence>
<keyword evidence="6" id="KW-1185">Reference proteome</keyword>
<dbReference type="InterPro" id="IPR007726">
    <property type="entry name" value="SS18_N"/>
</dbReference>
<dbReference type="Proteomes" id="UP001301350">
    <property type="component" value="Unassembled WGS sequence"/>
</dbReference>
<comment type="caution">
    <text evidence="5">The sequence shown here is derived from an EMBL/GenBank/DDBJ whole genome shotgun (WGS) entry which is preliminary data.</text>
</comment>
<feature type="compositionally biased region" description="Basic and acidic residues" evidence="3">
    <location>
        <begin position="1"/>
        <end position="12"/>
    </location>
</feature>
<evidence type="ECO:0000256" key="1">
    <source>
        <dbReference type="ARBA" id="ARBA00007945"/>
    </source>
</evidence>
<keyword evidence="2" id="KW-0539">Nucleus</keyword>
<dbReference type="CDD" id="cd00167">
    <property type="entry name" value="SANT"/>
    <property type="match status" value="1"/>
</dbReference>
<organism evidence="5 6">
    <name type="scientific">Cyanidium caldarium</name>
    <name type="common">Red alga</name>
    <dbReference type="NCBI Taxonomy" id="2771"/>
    <lineage>
        <taxon>Eukaryota</taxon>
        <taxon>Rhodophyta</taxon>
        <taxon>Bangiophyceae</taxon>
        <taxon>Cyanidiales</taxon>
        <taxon>Cyanidiaceae</taxon>
        <taxon>Cyanidium</taxon>
    </lineage>
</organism>
<dbReference type="EMBL" id="JANCYW010000001">
    <property type="protein sequence ID" value="KAK4534291.1"/>
    <property type="molecule type" value="Genomic_DNA"/>
</dbReference>
<feature type="region of interest" description="Disordered" evidence="3">
    <location>
        <begin position="1"/>
        <end position="39"/>
    </location>
</feature>
<dbReference type="AlphaFoldDB" id="A0AAV9IQ06"/>
<evidence type="ECO:0000313" key="6">
    <source>
        <dbReference type="Proteomes" id="UP001301350"/>
    </source>
</evidence>
<reference evidence="5 6" key="1">
    <citation type="submission" date="2022-07" db="EMBL/GenBank/DDBJ databases">
        <title>Genome-wide signatures of adaptation to extreme environments.</title>
        <authorList>
            <person name="Cho C.H."/>
            <person name="Yoon H.S."/>
        </authorList>
    </citation>
    <scope>NUCLEOTIDE SEQUENCE [LARGE SCALE GENOMIC DNA]</scope>
    <source>
        <strain evidence="5 6">DBV 063 E5</strain>
    </source>
</reference>
<dbReference type="SUPFAM" id="SSF46689">
    <property type="entry name" value="Homeodomain-like"/>
    <property type="match status" value="1"/>
</dbReference>
<evidence type="ECO:0000256" key="3">
    <source>
        <dbReference type="SAM" id="MobiDB-lite"/>
    </source>
</evidence>
<protein>
    <recommendedName>
        <fullName evidence="4">SS18 N-terminal domain-containing protein</fullName>
    </recommendedName>
</protein>
<dbReference type="PANTHER" id="PTHR12802">
    <property type="entry name" value="SWI/SNF COMPLEX-RELATED"/>
    <property type="match status" value="1"/>
</dbReference>
<gene>
    <name evidence="5" type="ORF">CDCA_CDCA01G0316</name>
</gene>
<evidence type="ECO:0000313" key="5">
    <source>
        <dbReference type="EMBL" id="KAK4534291.1"/>
    </source>
</evidence>
<evidence type="ECO:0000256" key="2">
    <source>
        <dbReference type="ARBA" id="ARBA00023242"/>
    </source>
</evidence>
<feature type="domain" description="SS18 N-terminal" evidence="4">
    <location>
        <begin position="42"/>
        <end position="96"/>
    </location>
</feature>
<accession>A0AAV9IQ06</accession>
<comment type="similarity">
    <text evidence="1">Belongs to the SS18 family.</text>
</comment>
<dbReference type="InterPro" id="IPR009057">
    <property type="entry name" value="Homeodomain-like_sf"/>
</dbReference>